<evidence type="ECO:0000313" key="2">
    <source>
        <dbReference type="Proteomes" id="UP001225596"/>
    </source>
</evidence>
<accession>A0ABU1BJY2</accession>
<evidence type="ECO:0000313" key="1">
    <source>
        <dbReference type="EMBL" id="MDQ9169292.1"/>
    </source>
</evidence>
<protein>
    <submittedName>
        <fullName evidence="1">Uncharacterized protein</fullName>
    </submittedName>
</protein>
<dbReference type="EMBL" id="JAUYVH010000001">
    <property type="protein sequence ID" value="MDQ9169292.1"/>
    <property type="molecule type" value="Genomic_DNA"/>
</dbReference>
<gene>
    <name evidence="1" type="ORF">Q8A64_02590</name>
</gene>
<reference evidence="1 2" key="1">
    <citation type="submission" date="2023-08" db="EMBL/GenBank/DDBJ databases">
        <title>Oxalobacteraceae gen .nov., isolated from river sludge outside the plant.</title>
        <authorList>
            <person name="Zhao S.Y."/>
        </authorList>
    </citation>
    <scope>NUCLEOTIDE SEQUENCE [LARGE SCALE GENOMIC DNA]</scope>
    <source>
        <strain evidence="1 2">R-40</strain>
    </source>
</reference>
<keyword evidence="2" id="KW-1185">Reference proteome</keyword>
<comment type="caution">
    <text evidence="1">The sequence shown here is derived from an EMBL/GenBank/DDBJ whole genome shotgun (WGS) entry which is preliminary data.</text>
</comment>
<sequence>MLRQFQVPCGEIEFLPKRRLILASGMLHSDTFQQFQRMPELPMAQAIAIFFFPYTRRLQVCGK</sequence>
<organism evidence="1 2">
    <name type="scientific">Keguizhuia sedimenti</name>
    <dbReference type="NCBI Taxonomy" id="3064264"/>
    <lineage>
        <taxon>Bacteria</taxon>
        <taxon>Pseudomonadati</taxon>
        <taxon>Pseudomonadota</taxon>
        <taxon>Betaproteobacteria</taxon>
        <taxon>Burkholderiales</taxon>
        <taxon>Oxalobacteraceae</taxon>
        <taxon>Keguizhuia</taxon>
    </lineage>
</organism>
<proteinExistence type="predicted"/>
<dbReference type="RefSeq" id="WP_338435156.1">
    <property type="nucleotide sequence ID" value="NZ_JAUYVH010000001.1"/>
</dbReference>
<dbReference type="Proteomes" id="UP001225596">
    <property type="component" value="Unassembled WGS sequence"/>
</dbReference>
<name>A0ABU1BJY2_9BURK</name>